<organism evidence="5 6">
    <name type="scientific">Rehmannia glutinosa</name>
    <name type="common">Chinese foxglove</name>
    <dbReference type="NCBI Taxonomy" id="99300"/>
    <lineage>
        <taxon>Eukaryota</taxon>
        <taxon>Viridiplantae</taxon>
        <taxon>Streptophyta</taxon>
        <taxon>Embryophyta</taxon>
        <taxon>Tracheophyta</taxon>
        <taxon>Spermatophyta</taxon>
        <taxon>Magnoliopsida</taxon>
        <taxon>eudicotyledons</taxon>
        <taxon>Gunneridae</taxon>
        <taxon>Pentapetalae</taxon>
        <taxon>asterids</taxon>
        <taxon>lamiids</taxon>
        <taxon>Lamiales</taxon>
        <taxon>Orobanchaceae</taxon>
        <taxon>Rehmannieae</taxon>
        <taxon>Rehmannia</taxon>
    </lineage>
</organism>
<gene>
    <name evidence="5" type="ORF">DH2020_044319</name>
</gene>
<keyword evidence="6" id="KW-1185">Reference proteome</keyword>
<dbReference type="InterPro" id="IPR040220">
    <property type="entry name" value="DD11"/>
</dbReference>
<protein>
    <recommendedName>
        <fullName evidence="4">Prolamin-like domain-containing protein</fullName>
    </recommendedName>
</protein>
<dbReference type="PANTHER" id="PTHR31207">
    <property type="entry name" value="ECA1 GAMETOGENESIS FAMILY PROTEIN (DUF784)-RELATED-RELATED"/>
    <property type="match status" value="1"/>
</dbReference>
<feature type="compositionally biased region" description="Basic residues" evidence="2">
    <location>
        <begin position="42"/>
        <end position="67"/>
    </location>
</feature>
<name>A0ABR0UH86_REHGL</name>
<feature type="signal peptide" evidence="3">
    <location>
        <begin position="1"/>
        <end position="24"/>
    </location>
</feature>
<evidence type="ECO:0000313" key="5">
    <source>
        <dbReference type="EMBL" id="KAK6121943.1"/>
    </source>
</evidence>
<comment type="caution">
    <text evidence="5">The sequence shown here is derived from an EMBL/GenBank/DDBJ whole genome shotgun (WGS) entry which is preliminary data.</text>
</comment>
<evidence type="ECO:0000259" key="4">
    <source>
        <dbReference type="Pfam" id="PF05617"/>
    </source>
</evidence>
<feature type="chain" id="PRO_5045797375" description="Prolamin-like domain-containing protein" evidence="3">
    <location>
        <begin position="25"/>
        <end position="185"/>
    </location>
</feature>
<feature type="region of interest" description="Disordered" evidence="2">
    <location>
        <begin position="42"/>
        <end position="82"/>
    </location>
</feature>
<dbReference type="Proteomes" id="UP001318860">
    <property type="component" value="Unassembled WGS sequence"/>
</dbReference>
<evidence type="ECO:0000256" key="1">
    <source>
        <dbReference type="ARBA" id="ARBA00022729"/>
    </source>
</evidence>
<dbReference type="InterPro" id="IPR008502">
    <property type="entry name" value="Prolamin-like"/>
</dbReference>
<keyword evidence="1 3" id="KW-0732">Signal</keyword>
<evidence type="ECO:0000313" key="6">
    <source>
        <dbReference type="Proteomes" id="UP001318860"/>
    </source>
</evidence>
<feature type="domain" description="Prolamin-like" evidence="4">
    <location>
        <begin position="96"/>
        <end position="167"/>
    </location>
</feature>
<proteinExistence type="predicted"/>
<evidence type="ECO:0000256" key="2">
    <source>
        <dbReference type="SAM" id="MobiDB-lite"/>
    </source>
</evidence>
<accession>A0ABR0UH86</accession>
<reference evidence="5 6" key="1">
    <citation type="journal article" date="2021" name="Comput. Struct. Biotechnol. J.">
        <title>De novo genome assembly of the potent medicinal plant Rehmannia glutinosa using nanopore technology.</title>
        <authorList>
            <person name="Ma L."/>
            <person name="Dong C."/>
            <person name="Song C."/>
            <person name="Wang X."/>
            <person name="Zheng X."/>
            <person name="Niu Y."/>
            <person name="Chen S."/>
            <person name="Feng W."/>
        </authorList>
    </citation>
    <scope>NUCLEOTIDE SEQUENCE [LARGE SCALE GENOMIC DNA]</scope>
    <source>
        <strain evidence="5">DH-2019</strain>
    </source>
</reference>
<evidence type="ECO:0000256" key="3">
    <source>
        <dbReference type="SAM" id="SignalP"/>
    </source>
</evidence>
<sequence>MAKSTLLFLLAATIFALPAFSATAQINHILAAPPLHALIKKHPHHAPPHSTTTKKKHPHHVAAHTHRAAAPSPGNGKLEVPPPESYPGPLYASAEKCLEKLTEECGFEIFRGIFGNGAVSDQCCVKLVAMGRRCHRKILKATVRLPEMSKREKKLIKMRDAKIWSECVLVSDALKFGNSPSPSPK</sequence>
<dbReference type="EMBL" id="JABTTQ020002823">
    <property type="protein sequence ID" value="KAK6121943.1"/>
    <property type="molecule type" value="Genomic_DNA"/>
</dbReference>
<dbReference type="PANTHER" id="PTHR31207:SF35">
    <property type="entry name" value="PROLAMIN-LIKE DOMAIN-CONTAINING PROTEIN"/>
    <property type="match status" value="1"/>
</dbReference>
<dbReference type="Pfam" id="PF05617">
    <property type="entry name" value="Prolamin_like"/>
    <property type="match status" value="1"/>
</dbReference>